<feature type="transmembrane region" description="Helical" evidence="1">
    <location>
        <begin position="72"/>
        <end position="92"/>
    </location>
</feature>
<dbReference type="AlphaFoldDB" id="A0A3E4LX14"/>
<dbReference type="RefSeq" id="WP_117687727.1">
    <property type="nucleotide sequence ID" value="NZ_QSQN01000005.1"/>
</dbReference>
<keyword evidence="1" id="KW-0812">Transmembrane</keyword>
<sequence>MNIEILMQYMSYILAGIGVLAFLVSVIVQVIKEMPGLKKVQTNAVALATALILTPVSVIVLCTYYTVVIEWYYIFASFIAAFIVYLVSTGGWERVTEMWNRNKYKKN</sequence>
<evidence type="ECO:0000313" key="3">
    <source>
        <dbReference type="Proteomes" id="UP000260793"/>
    </source>
</evidence>
<keyword evidence="1" id="KW-0472">Membrane</keyword>
<protein>
    <submittedName>
        <fullName evidence="2">Ribonuclease</fullName>
    </submittedName>
</protein>
<evidence type="ECO:0000256" key="1">
    <source>
        <dbReference type="SAM" id="Phobius"/>
    </source>
</evidence>
<comment type="caution">
    <text evidence="2">The sequence shown here is derived from an EMBL/GenBank/DDBJ whole genome shotgun (WGS) entry which is preliminary data.</text>
</comment>
<keyword evidence="1" id="KW-1133">Transmembrane helix</keyword>
<feature type="transmembrane region" description="Helical" evidence="1">
    <location>
        <begin position="43"/>
        <end position="66"/>
    </location>
</feature>
<reference evidence="2 3" key="1">
    <citation type="submission" date="2018-08" db="EMBL/GenBank/DDBJ databases">
        <title>A genome reference for cultivated species of the human gut microbiota.</title>
        <authorList>
            <person name="Zou Y."/>
            <person name="Xue W."/>
            <person name="Luo G."/>
        </authorList>
    </citation>
    <scope>NUCLEOTIDE SEQUENCE [LARGE SCALE GENOMIC DNA]</scope>
    <source>
        <strain evidence="2 3">TF11-7</strain>
    </source>
</reference>
<name>A0A3E4LX14_9FIRM</name>
<feature type="transmembrane region" description="Helical" evidence="1">
    <location>
        <begin position="12"/>
        <end position="31"/>
    </location>
</feature>
<dbReference type="EMBL" id="QSQN01000005">
    <property type="protein sequence ID" value="RGK41964.1"/>
    <property type="molecule type" value="Genomic_DNA"/>
</dbReference>
<accession>A0A3E4LX14</accession>
<evidence type="ECO:0000313" key="2">
    <source>
        <dbReference type="EMBL" id="RGK41964.1"/>
    </source>
</evidence>
<proteinExistence type="predicted"/>
<organism evidence="2 3">
    <name type="scientific">[Ruminococcus] lactaris</name>
    <dbReference type="NCBI Taxonomy" id="46228"/>
    <lineage>
        <taxon>Bacteria</taxon>
        <taxon>Bacillati</taxon>
        <taxon>Bacillota</taxon>
        <taxon>Clostridia</taxon>
        <taxon>Lachnospirales</taxon>
        <taxon>Lachnospiraceae</taxon>
        <taxon>Mediterraneibacter</taxon>
    </lineage>
</organism>
<dbReference type="Proteomes" id="UP000260793">
    <property type="component" value="Unassembled WGS sequence"/>
</dbReference>
<gene>
    <name evidence="2" type="ORF">DXD17_02735</name>
</gene>